<sequence>MSPKDTLEKIKENSTPAQRMFIPSECRQLDALMVLTDEFEELETQMELFDLEQTYWAGHQQNYVCRRCQEEKQHRERAGPGAACICAKPCTSLP</sequence>
<dbReference type="AlphaFoldDB" id="B4NSW4"/>
<dbReference type="OMA" id="AACICAK"/>
<evidence type="ECO:0000313" key="1">
    <source>
        <dbReference type="EMBL" id="EDX15296.1"/>
    </source>
</evidence>
<name>B4NSW4_DROSI</name>
<proteinExistence type="predicted"/>
<protein>
    <submittedName>
        <fullName evidence="1">GD17661</fullName>
    </submittedName>
</protein>
<dbReference type="EMBL" id="CH982467">
    <property type="protein sequence ID" value="EDX15296.1"/>
    <property type="molecule type" value="Genomic_DNA"/>
</dbReference>
<gene>
    <name evidence="1" type="primary">Dsim\GD17661</name>
    <name evidence="1" type="ORF">Dsim_GD17661</name>
</gene>
<dbReference type="HOGENOM" id="CLU_2388563_0_0_1"/>
<reference evidence="1 2" key="1">
    <citation type="journal article" date="2007" name="Nature">
        <title>Evolution of genes and genomes on the Drosophila phylogeny.</title>
        <authorList>
            <consortium name="Drosophila 12 Genomes Consortium"/>
            <person name="Clark A.G."/>
            <person name="Eisen M.B."/>
            <person name="Smith D.R."/>
            <person name="Bergman C.M."/>
            <person name="Oliver B."/>
            <person name="Markow T.A."/>
            <person name="Kaufman T.C."/>
            <person name="Kellis M."/>
            <person name="Gelbart W."/>
            <person name="Iyer V.N."/>
            <person name="Pollard D.A."/>
            <person name="Sackton T.B."/>
            <person name="Larracuente A.M."/>
            <person name="Singh N.D."/>
            <person name="Abad J.P."/>
            <person name="Abt D.N."/>
            <person name="Adryan B."/>
            <person name="Aguade M."/>
            <person name="Akashi H."/>
            <person name="Anderson W.W."/>
            <person name="Aquadro C.F."/>
            <person name="Ardell D.H."/>
            <person name="Arguello R."/>
            <person name="Artieri C.G."/>
            <person name="Barbash D.A."/>
            <person name="Barker D."/>
            <person name="Barsanti P."/>
            <person name="Batterham P."/>
            <person name="Batzoglou S."/>
            <person name="Begun D."/>
            <person name="Bhutkar A."/>
            <person name="Blanco E."/>
            <person name="Bosak S.A."/>
            <person name="Bradley R.K."/>
            <person name="Brand A.D."/>
            <person name="Brent M.R."/>
            <person name="Brooks A.N."/>
            <person name="Brown R.H."/>
            <person name="Butlin R.K."/>
            <person name="Caggese C."/>
            <person name="Calvi B.R."/>
            <person name="Bernardo de Carvalho A."/>
            <person name="Caspi A."/>
            <person name="Castrezana S."/>
            <person name="Celniker S.E."/>
            <person name="Chang J.L."/>
            <person name="Chapple C."/>
            <person name="Chatterji S."/>
            <person name="Chinwalla A."/>
            <person name="Civetta A."/>
            <person name="Clifton S.W."/>
            <person name="Comeron J.M."/>
            <person name="Costello J.C."/>
            <person name="Coyne J.A."/>
            <person name="Daub J."/>
            <person name="David R.G."/>
            <person name="Delcher A.L."/>
            <person name="Delehaunty K."/>
            <person name="Do C.B."/>
            <person name="Ebling H."/>
            <person name="Edwards K."/>
            <person name="Eickbush T."/>
            <person name="Evans J.D."/>
            <person name="Filipski A."/>
            <person name="Findeiss S."/>
            <person name="Freyhult E."/>
            <person name="Fulton L."/>
            <person name="Fulton R."/>
            <person name="Garcia A.C."/>
            <person name="Gardiner A."/>
            <person name="Garfield D.A."/>
            <person name="Garvin B.E."/>
            <person name="Gibson G."/>
            <person name="Gilbert D."/>
            <person name="Gnerre S."/>
            <person name="Godfrey J."/>
            <person name="Good R."/>
            <person name="Gotea V."/>
            <person name="Gravely B."/>
            <person name="Greenberg A.J."/>
            <person name="Griffiths-Jones S."/>
            <person name="Gross S."/>
            <person name="Guigo R."/>
            <person name="Gustafson E.A."/>
            <person name="Haerty W."/>
            <person name="Hahn M.W."/>
            <person name="Halligan D.L."/>
            <person name="Halpern A.L."/>
            <person name="Halter G.M."/>
            <person name="Han M.V."/>
            <person name="Heger A."/>
            <person name="Hillier L."/>
            <person name="Hinrichs A.S."/>
            <person name="Holmes I."/>
            <person name="Hoskins R.A."/>
            <person name="Hubisz M.J."/>
            <person name="Hultmark D."/>
            <person name="Huntley M.A."/>
            <person name="Jaffe D.B."/>
            <person name="Jagadeeshan S."/>
            <person name="Jeck W.R."/>
            <person name="Johnson J."/>
            <person name="Jones C.D."/>
            <person name="Jordan W.C."/>
            <person name="Karpen G.H."/>
            <person name="Kataoka E."/>
            <person name="Keightley P.D."/>
            <person name="Kheradpour P."/>
            <person name="Kirkness E.F."/>
            <person name="Koerich L.B."/>
            <person name="Kristiansen K."/>
            <person name="Kudrna D."/>
            <person name="Kulathinal R.J."/>
            <person name="Kumar S."/>
            <person name="Kwok R."/>
            <person name="Lander E."/>
            <person name="Langley C.H."/>
            <person name="Lapoint R."/>
            <person name="Lazzaro B.P."/>
            <person name="Lee S.J."/>
            <person name="Levesque L."/>
            <person name="Li R."/>
            <person name="Lin C.F."/>
            <person name="Lin M.F."/>
            <person name="Lindblad-Toh K."/>
            <person name="Llopart A."/>
            <person name="Long M."/>
            <person name="Low L."/>
            <person name="Lozovsky E."/>
            <person name="Lu J."/>
            <person name="Luo M."/>
            <person name="Machado C.A."/>
            <person name="Makalowski W."/>
            <person name="Marzo M."/>
            <person name="Matsuda M."/>
            <person name="Matzkin L."/>
            <person name="McAllister B."/>
            <person name="McBride C.S."/>
            <person name="McKernan B."/>
            <person name="McKernan K."/>
            <person name="Mendez-Lago M."/>
            <person name="Minx P."/>
            <person name="Mollenhauer M.U."/>
            <person name="Montooth K."/>
            <person name="Mount S.M."/>
            <person name="Mu X."/>
            <person name="Myers E."/>
            <person name="Negre B."/>
            <person name="Newfeld S."/>
            <person name="Nielsen R."/>
            <person name="Noor M.A."/>
            <person name="O'Grady P."/>
            <person name="Pachter L."/>
            <person name="Papaceit M."/>
            <person name="Parisi M.J."/>
            <person name="Parisi M."/>
            <person name="Parts L."/>
            <person name="Pedersen J.S."/>
            <person name="Pesole G."/>
            <person name="Phillippy A.M."/>
            <person name="Ponting C.P."/>
            <person name="Pop M."/>
            <person name="Porcelli D."/>
            <person name="Powell J.R."/>
            <person name="Prohaska S."/>
            <person name="Pruitt K."/>
            <person name="Puig M."/>
            <person name="Quesneville H."/>
            <person name="Ram K.R."/>
            <person name="Rand D."/>
            <person name="Rasmussen M.D."/>
            <person name="Reed L.K."/>
            <person name="Reenan R."/>
            <person name="Reily A."/>
            <person name="Remington K.A."/>
            <person name="Rieger T.T."/>
            <person name="Ritchie M.G."/>
            <person name="Robin C."/>
            <person name="Rogers Y.H."/>
            <person name="Rohde C."/>
            <person name="Rozas J."/>
            <person name="Rubenfield M.J."/>
            <person name="Ruiz A."/>
            <person name="Russo S."/>
            <person name="Salzberg S.L."/>
            <person name="Sanchez-Gracia A."/>
            <person name="Saranga D.J."/>
            <person name="Sato H."/>
            <person name="Schaeffer S.W."/>
            <person name="Schatz M.C."/>
            <person name="Schlenke T."/>
            <person name="Schwartz R."/>
            <person name="Segarra C."/>
            <person name="Singh R.S."/>
            <person name="Sirot L."/>
            <person name="Sirota M."/>
            <person name="Sisneros N.B."/>
            <person name="Smith C.D."/>
            <person name="Smith T.F."/>
            <person name="Spieth J."/>
            <person name="Stage D.E."/>
            <person name="Stark A."/>
            <person name="Stephan W."/>
            <person name="Strausberg R.L."/>
            <person name="Strempel S."/>
            <person name="Sturgill D."/>
            <person name="Sutton G."/>
            <person name="Sutton G.G."/>
            <person name="Tao W."/>
            <person name="Teichmann S."/>
            <person name="Tobari Y.N."/>
            <person name="Tomimura Y."/>
            <person name="Tsolas J.M."/>
            <person name="Valente V.L."/>
            <person name="Venter E."/>
            <person name="Venter J.C."/>
            <person name="Vicario S."/>
            <person name="Vieira F.G."/>
            <person name="Vilella A.J."/>
            <person name="Villasante A."/>
            <person name="Walenz B."/>
            <person name="Wang J."/>
            <person name="Wasserman M."/>
            <person name="Watts T."/>
            <person name="Wilson D."/>
            <person name="Wilson R.K."/>
            <person name="Wing R.A."/>
            <person name="Wolfner M.F."/>
            <person name="Wong A."/>
            <person name="Wong G.K."/>
            <person name="Wu C.I."/>
            <person name="Wu G."/>
            <person name="Yamamoto D."/>
            <person name="Yang H.P."/>
            <person name="Yang S.P."/>
            <person name="Yorke J.A."/>
            <person name="Yoshida K."/>
            <person name="Zdobnov E."/>
            <person name="Zhang P."/>
            <person name="Zhang Y."/>
            <person name="Zimin A.V."/>
            <person name="Baldwin J."/>
            <person name="Abdouelleil A."/>
            <person name="Abdulkadir J."/>
            <person name="Abebe A."/>
            <person name="Abera B."/>
            <person name="Abreu J."/>
            <person name="Acer S.C."/>
            <person name="Aftuck L."/>
            <person name="Alexander A."/>
            <person name="An P."/>
            <person name="Anderson E."/>
            <person name="Anderson S."/>
            <person name="Arachi H."/>
            <person name="Azer M."/>
            <person name="Bachantsang P."/>
            <person name="Barry A."/>
            <person name="Bayul T."/>
            <person name="Berlin A."/>
            <person name="Bessette D."/>
            <person name="Bloom T."/>
            <person name="Blye J."/>
            <person name="Boguslavskiy L."/>
            <person name="Bonnet C."/>
            <person name="Boukhgalter B."/>
            <person name="Bourzgui I."/>
            <person name="Brown A."/>
            <person name="Cahill P."/>
            <person name="Channer S."/>
            <person name="Cheshatsang Y."/>
            <person name="Chuda L."/>
            <person name="Citroen M."/>
            <person name="Collymore A."/>
            <person name="Cooke P."/>
            <person name="Costello M."/>
            <person name="D'Aco K."/>
            <person name="Daza R."/>
            <person name="De Haan G."/>
            <person name="DeGray S."/>
            <person name="DeMaso C."/>
            <person name="Dhargay N."/>
            <person name="Dooley K."/>
            <person name="Dooley E."/>
            <person name="Doricent M."/>
            <person name="Dorje P."/>
            <person name="Dorjee K."/>
            <person name="Dupes A."/>
            <person name="Elong R."/>
            <person name="Falk J."/>
            <person name="Farina A."/>
            <person name="Faro S."/>
            <person name="Ferguson D."/>
            <person name="Fisher S."/>
            <person name="Foley C.D."/>
            <person name="Franke A."/>
            <person name="Friedrich D."/>
            <person name="Gadbois L."/>
            <person name="Gearin G."/>
            <person name="Gearin C.R."/>
            <person name="Giannoukos G."/>
            <person name="Goode T."/>
            <person name="Graham J."/>
            <person name="Grandbois E."/>
            <person name="Grewal S."/>
            <person name="Gyaltsen K."/>
            <person name="Hafez N."/>
            <person name="Hagos B."/>
            <person name="Hall J."/>
            <person name="Henson C."/>
            <person name="Hollinger A."/>
            <person name="Honan T."/>
            <person name="Huard M.D."/>
            <person name="Hughes L."/>
            <person name="Hurhula B."/>
            <person name="Husby M.E."/>
            <person name="Kamat A."/>
            <person name="Kanga B."/>
            <person name="Kashin S."/>
            <person name="Khazanovich D."/>
            <person name="Kisner P."/>
            <person name="Lance K."/>
            <person name="Lara M."/>
            <person name="Lee W."/>
            <person name="Lennon N."/>
            <person name="Letendre F."/>
            <person name="LeVine R."/>
            <person name="Lipovsky A."/>
            <person name="Liu X."/>
            <person name="Liu J."/>
            <person name="Liu S."/>
            <person name="Lokyitsang T."/>
            <person name="Lokyitsang Y."/>
            <person name="Lubonja R."/>
            <person name="Lui A."/>
            <person name="MacDonald P."/>
            <person name="Magnisalis V."/>
            <person name="Maru K."/>
            <person name="Matthews C."/>
            <person name="McCusker W."/>
            <person name="McDonough S."/>
            <person name="Mehta T."/>
            <person name="Meldrim J."/>
            <person name="Meneus L."/>
            <person name="Mihai O."/>
            <person name="Mihalev A."/>
            <person name="Mihova T."/>
            <person name="Mittelman R."/>
            <person name="Mlenga V."/>
            <person name="Montmayeur A."/>
            <person name="Mulrain L."/>
            <person name="Navidi A."/>
            <person name="Naylor J."/>
            <person name="Negash T."/>
            <person name="Nguyen T."/>
            <person name="Nguyen N."/>
            <person name="Nicol R."/>
            <person name="Norbu C."/>
            <person name="Norbu N."/>
            <person name="Novod N."/>
            <person name="O'Neill B."/>
            <person name="Osman S."/>
            <person name="Markiewicz E."/>
            <person name="Oyono O.L."/>
            <person name="Patti C."/>
            <person name="Phunkhang P."/>
            <person name="Pierre F."/>
            <person name="Priest M."/>
            <person name="Raghuraman S."/>
            <person name="Rege F."/>
            <person name="Reyes R."/>
            <person name="Rise C."/>
            <person name="Rogov P."/>
            <person name="Ross K."/>
            <person name="Ryan E."/>
            <person name="Settipalli S."/>
            <person name="Shea T."/>
            <person name="Sherpa N."/>
            <person name="Shi L."/>
            <person name="Shih D."/>
            <person name="Sparrow T."/>
            <person name="Spaulding J."/>
            <person name="Stalker J."/>
            <person name="Stange-Thomann N."/>
            <person name="Stavropoulos S."/>
            <person name="Stone C."/>
            <person name="Strader C."/>
            <person name="Tesfaye S."/>
            <person name="Thomson T."/>
            <person name="Thoulutsang Y."/>
            <person name="Thoulutsang D."/>
            <person name="Topham K."/>
            <person name="Topping I."/>
            <person name="Tsamla T."/>
            <person name="Vassiliev H."/>
            <person name="Vo A."/>
            <person name="Wangchuk T."/>
            <person name="Wangdi T."/>
            <person name="Weiand M."/>
            <person name="Wilkinson J."/>
            <person name="Wilson A."/>
            <person name="Yadav S."/>
            <person name="Young G."/>
            <person name="Yu Q."/>
            <person name="Zembek L."/>
            <person name="Zhong D."/>
            <person name="Zimmer A."/>
            <person name="Zwirko Z."/>
            <person name="Jaffe D.B."/>
            <person name="Alvarez P."/>
            <person name="Brockman W."/>
            <person name="Butler J."/>
            <person name="Chin C."/>
            <person name="Gnerre S."/>
            <person name="Grabherr M."/>
            <person name="Kleber M."/>
            <person name="Mauceli E."/>
            <person name="MacCallum I."/>
        </authorList>
    </citation>
    <scope>NUCLEOTIDE SEQUENCE [LARGE SCALE GENOMIC DNA]</scope>
    <source>
        <strain evidence="2">white501</strain>
    </source>
</reference>
<evidence type="ECO:0000313" key="2">
    <source>
        <dbReference type="Proteomes" id="UP000000304"/>
    </source>
</evidence>
<keyword evidence="2" id="KW-1185">Reference proteome</keyword>
<dbReference type="PhylomeDB" id="B4NSW4"/>
<accession>B4NSW4</accession>
<organism evidence="1 2">
    <name type="scientific">Drosophila simulans</name>
    <name type="common">Fruit fly</name>
    <dbReference type="NCBI Taxonomy" id="7240"/>
    <lineage>
        <taxon>Eukaryota</taxon>
        <taxon>Metazoa</taxon>
        <taxon>Ecdysozoa</taxon>
        <taxon>Arthropoda</taxon>
        <taxon>Hexapoda</taxon>
        <taxon>Insecta</taxon>
        <taxon>Pterygota</taxon>
        <taxon>Neoptera</taxon>
        <taxon>Endopterygota</taxon>
        <taxon>Diptera</taxon>
        <taxon>Brachycera</taxon>
        <taxon>Muscomorpha</taxon>
        <taxon>Ephydroidea</taxon>
        <taxon>Drosophilidae</taxon>
        <taxon>Drosophila</taxon>
        <taxon>Sophophora</taxon>
    </lineage>
</organism>
<dbReference type="Proteomes" id="UP000000304">
    <property type="component" value="Unassembled WGS sequence"/>
</dbReference>